<dbReference type="OrthoDB" id="9783269at2"/>
<feature type="binding site" evidence="2">
    <location>
        <begin position="10"/>
        <end position="17"/>
    </location>
    <ligand>
        <name>substrate</name>
    </ligand>
</feature>
<dbReference type="GO" id="GO:0016791">
    <property type="term" value="F:phosphatase activity"/>
    <property type="evidence" value="ECO:0007669"/>
    <property type="project" value="TreeGrafter"/>
</dbReference>
<protein>
    <submittedName>
        <fullName evidence="3">Histidine phosphatase family protein</fullName>
    </submittedName>
</protein>
<dbReference type="Gene3D" id="3.40.50.1240">
    <property type="entry name" value="Phosphoglycerate mutase-like"/>
    <property type="match status" value="1"/>
</dbReference>
<reference evidence="3 4" key="1">
    <citation type="submission" date="2019-01" db="EMBL/GenBank/DDBJ databases">
        <authorList>
            <person name="Chen W.-M."/>
        </authorList>
    </citation>
    <scope>NUCLEOTIDE SEQUENCE [LARGE SCALE GENOMIC DNA]</scope>
    <source>
        <strain evidence="3 4">KYPY4</strain>
    </source>
</reference>
<dbReference type="AlphaFoldDB" id="A0A437RSW1"/>
<evidence type="ECO:0000313" key="4">
    <source>
        <dbReference type="Proteomes" id="UP000285575"/>
    </source>
</evidence>
<proteinExistence type="predicted"/>
<dbReference type="SUPFAM" id="SSF53254">
    <property type="entry name" value="Phosphoglycerate mutase-like"/>
    <property type="match status" value="1"/>
</dbReference>
<feature type="binding site" evidence="2">
    <location>
        <begin position="111"/>
        <end position="112"/>
    </location>
    <ligand>
        <name>substrate</name>
    </ligand>
</feature>
<dbReference type="CDD" id="cd07067">
    <property type="entry name" value="HP_PGM_like"/>
    <property type="match status" value="1"/>
</dbReference>
<gene>
    <name evidence="3" type="ORF">EOE66_00130</name>
</gene>
<name>A0A437RSW1_9BURK</name>
<feature type="active site" description="Proton donor/acceptor" evidence="1">
    <location>
        <position position="84"/>
    </location>
</feature>
<dbReference type="EMBL" id="SACR01000001">
    <property type="protein sequence ID" value="RVU49837.1"/>
    <property type="molecule type" value="Genomic_DNA"/>
</dbReference>
<keyword evidence="4" id="KW-1185">Reference proteome</keyword>
<dbReference type="InterPro" id="IPR029033">
    <property type="entry name" value="His_PPase_superfam"/>
</dbReference>
<feature type="binding site" evidence="2">
    <location>
        <position position="60"/>
    </location>
    <ligand>
        <name>substrate</name>
    </ligand>
</feature>
<organism evidence="3 4">
    <name type="scientific">Rubrivivax rivuli</name>
    <dbReference type="NCBI Taxonomy" id="1862385"/>
    <lineage>
        <taxon>Bacteria</taxon>
        <taxon>Pseudomonadati</taxon>
        <taxon>Pseudomonadota</taxon>
        <taxon>Betaproteobacteria</taxon>
        <taxon>Burkholderiales</taxon>
        <taxon>Sphaerotilaceae</taxon>
        <taxon>Rubrivivax</taxon>
    </lineage>
</organism>
<sequence>MEPTQVIAVRHGRTAWNASQRVQGHQDVALDAVGTWQASQVAKALADTPLHAVHSSDLRRAHATALAIAGLHALPVRAHPALRERHFGRFETLTHAEIEARWPEEALRWRRRDPVFTPGGGESLLAFSARCVAAVERLAEAHRGQTIVIVAHGGVLDCLYRAAVGLPLEAPRSWALGNATINRLLYTGEGLQMVGWNDDGHLAGEAPAEA</sequence>
<dbReference type="InterPro" id="IPR013078">
    <property type="entry name" value="His_Pase_superF_clade-1"/>
</dbReference>
<accession>A0A437RSW1</accession>
<dbReference type="Pfam" id="PF00300">
    <property type="entry name" value="His_Phos_1"/>
    <property type="match status" value="1"/>
</dbReference>
<dbReference type="SMART" id="SM00855">
    <property type="entry name" value="PGAM"/>
    <property type="match status" value="1"/>
</dbReference>
<dbReference type="InterPro" id="IPR050275">
    <property type="entry name" value="PGM_Phosphatase"/>
</dbReference>
<evidence type="ECO:0000256" key="2">
    <source>
        <dbReference type="PIRSR" id="PIRSR613078-2"/>
    </source>
</evidence>
<evidence type="ECO:0000313" key="3">
    <source>
        <dbReference type="EMBL" id="RVU49837.1"/>
    </source>
</evidence>
<dbReference type="PANTHER" id="PTHR48100">
    <property type="entry name" value="BROAD-SPECIFICITY PHOSPHATASE YOR283W-RELATED"/>
    <property type="match status" value="1"/>
</dbReference>
<dbReference type="Proteomes" id="UP000285575">
    <property type="component" value="Unassembled WGS sequence"/>
</dbReference>
<dbReference type="PANTHER" id="PTHR48100:SF44">
    <property type="entry name" value="PHOSPHATASE C1620.13-RELATED"/>
    <property type="match status" value="1"/>
</dbReference>
<dbReference type="GO" id="GO:0005829">
    <property type="term" value="C:cytosol"/>
    <property type="evidence" value="ECO:0007669"/>
    <property type="project" value="TreeGrafter"/>
</dbReference>
<feature type="active site" description="Tele-phosphohistidine intermediate" evidence="1">
    <location>
        <position position="11"/>
    </location>
</feature>
<comment type="caution">
    <text evidence="3">The sequence shown here is derived from an EMBL/GenBank/DDBJ whole genome shotgun (WGS) entry which is preliminary data.</text>
</comment>
<evidence type="ECO:0000256" key="1">
    <source>
        <dbReference type="PIRSR" id="PIRSR613078-1"/>
    </source>
</evidence>